<organism evidence="3 4">
    <name type="scientific">Maccoyibacter intestinihominis</name>
    <dbReference type="NCBI Taxonomy" id="3133499"/>
    <lineage>
        <taxon>Bacteria</taxon>
        <taxon>Bacillati</taxon>
        <taxon>Bacillota</taxon>
        <taxon>Clostridia</taxon>
        <taxon>Lachnospirales</taxon>
        <taxon>Lachnospiraceae</taxon>
        <taxon>Maccoyibacter</taxon>
    </lineage>
</organism>
<keyword evidence="4" id="KW-1185">Reference proteome</keyword>
<feature type="domain" description="BD-FAE-like" evidence="2">
    <location>
        <begin position="64"/>
        <end position="267"/>
    </location>
</feature>
<evidence type="ECO:0000313" key="4">
    <source>
        <dbReference type="Proteomes" id="UP001454489"/>
    </source>
</evidence>
<evidence type="ECO:0000313" key="3">
    <source>
        <dbReference type="EMBL" id="MEQ2556279.1"/>
    </source>
</evidence>
<dbReference type="Pfam" id="PF20434">
    <property type="entry name" value="BD-FAE"/>
    <property type="match status" value="1"/>
</dbReference>
<proteinExistence type="predicted"/>
<evidence type="ECO:0000256" key="1">
    <source>
        <dbReference type="ARBA" id="ARBA00022801"/>
    </source>
</evidence>
<gene>
    <name evidence="3" type="ORF">WMO43_00075</name>
</gene>
<dbReference type="PANTHER" id="PTHR48081:SF6">
    <property type="entry name" value="PEPTIDASE S9 PROLYL OLIGOPEPTIDASE CATALYTIC DOMAIN-CONTAINING PROTEIN"/>
    <property type="match status" value="1"/>
</dbReference>
<dbReference type="InterPro" id="IPR050300">
    <property type="entry name" value="GDXG_lipolytic_enzyme"/>
</dbReference>
<dbReference type="EMBL" id="JBBMEX010000001">
    <property type="protein sequence ID" value="MEQ2556279.1"/>
    <property type="molecule type" value="Genomic_DNA"/>
</dbReference>
<accession>A0ABV1H987</accession>
<protein>
    <submittedName>
        <fullName evidence="3">Prolyl oligopeptidase family serine peptidase</fullName>
    </submittedName>
</protein>
<comment type="caution">
    <text evidence="3">The sequence shown here is derived from an EMBL/GenBank/DDBJ whole genome shotgun (WGS) entry which is preliminary data.</text>
</comment>
<dbReference type="SUPFAM" id="SSF53474">
    <property type="entry name" value="alpha/beta-Hydrolases"/>
    <property type="match status" value="1"/>
</dbReference>
<dbReference type="RefSeq" id="WP_353529267.1">
    <property type="nucleotide sequence ID" value="NZ_JBBMEX010000001.1"/>
</dbReference>
<dbReference type="InterPro" id="IPR029058">
    <property type="entry name" value="AB_hydrolase_fold"/>
</dbReference>
<dbReference type="InterPro" id="IPR049492">
    <property type="entry name" value="BD-FAE-like_dom"/>
</dbReference>
<reference evidence="3 4" key="1">
    <citation type="submission" date="2024-03" db="EMBL/GenBank/DDBJ databases">
        <title>Human intestinal bacterial collection.</title>
        <authorList>
            <person name="Pauvert C."/>
            <person name="Hitch T.C.A."/>
            <person name="Clavel T."/>
        </authorList>
    </citation>
    <scope>NUCLEOTIDE SEQUENCE [LARGE SCALE GENOMIC DNA]</scope>
    <source>
        <strain evidence="3 4">CLA-AA-H185</strain>
    </source>
</reference>
<dbReference type="Proteomes" id="UP001454489">
    <property type="component" value="Unassembled WGS sequence"/>
</dbReference>
<dbReference type="Gene3D" id="3.40.50.1820">
    <property type="entry name" value="alpha/beta hydrolase"/>
    <property type="match status" value="1"/>
</dbReference>
<dbReference type="PANTHER" id="PTHR48081">
    <property type="entry name" value="AB HYDROLASE SUPERFAMILY PROTEIN C4A8.06C"/>
    <property type="match status" value="1"/>
</dbReference>
<name>A0ABV1H987_9FIRM</name>
<evidence type="ECO:0000259" key="2">
    <source>
        <dbReference type="Pfam" id="PF20434"/>
    </source>
</evidence>
<sequence length="309" mass="35088">MKKILKYLLFVLTFCVVFFISFKINIHRLEFAPMKLMETEWDDSVGTVYVDLDYENENGNTYNLYVPANLDKEKEQYLILYIHGGSFNSGAKGDGDIWCRYYASKGYLTASVDYTLQNQGKEASLFLMNEEIENAVKAIKKETEELGYRVTGMAASGVSAGGTLAMNLAYGGNSAIPVRFVFELAAPTYFVAEDWGSLMKSDNLGSEEEFYRMMTGKELSAQEYRQEIKKISPTCLVGEDSVPTLIGYGLKDHCVPADQKEYLIDALEKNGVSYDYVEFPHSNHLLYGDLDKMQTFMDLSLEYCKKYFQ</sequence>
<keyword evidence="1" id="KW-0378">Hydrolase</keyword>